<reference evidence="2 3" key="1">
    <citation type="submission" date="2018-07" db="EMBL/GenBank/DDBJ databases">
        <title>Bacillus sp. YLB-04 draft genome sequence.</title>
        <authorList>
            <person name="Yu L."/>
            <person name="Tang X."/>
        </authorList>
    </citation>
    <scope>NUCLEOTIDE SEQUENCE [LARGE SCALE GENOMIC DNA]</scope>
    <source>
        <strain evidence="2 3">YLB-04</strain>
    </source>
</reference>
<dbReference type="Proteomes" id="UP000257144">
    <property type="component" value="Unassembled WGS sequence"/>
</dbReference>
<dbReference type="RefSeq" id="WP_115452728.1">
    <property type="nucleotide sequence ID" value="NZ_QNQT01000006.1"/>
</dbReference>
<evidence type="ECO:0000313" key="3">
    <source>
        <dbReference type="Proteomes" id="UP000257144"/>
    </source>
</evidence>
<dbReference type="Pfam" id="PF06961">
    <property type="entry name" value="DUF1294"/>
    <property type="match status" value="1"/>
</dbReference>
<keyword evidence="1" id="KW-0812">Transmembrane</keyword>
<dbReference type="InterPro" id="IPR012156">
    <property type="entry name" value="Cold_shock_CspA"/>
</dbReference>
<accession>A0A3D8GP32</accession>
<keyword evidence="3" id="KW-1185">Reference proteome</keyword>
<feature type="transmembrane region" description="Helical" evidence="1">
    <location>
        <begin position="69"/>
        <end position="87"/>
    </location>
</feature>
<dbReference type="OrthoDB" id="1698854at2"/>
<gene>
    <name evidence="2" type="ORF">DRW41_14540</name>
</gene>
<proteinExistence type="predicted"/>
<comment type="caution">
    <text evidence="2">The sequence shown here is derived from an EMBL/GenBank/DDBJ whole genome shotgun (WGS) entry which is preliminary data.</text>
</comment>
<dbReference type="InterPro" id="IPR010718">
    <property type="entry name" value="DUF1294"/>
</dbReference>
<dbReference type="GO" id="GO:0003676">
    <property type="term" value="F:nucleic acid binding"/>
    <property type="evidence" value="ECO:0007669"/>
    <property type="project" value="InterPro"/>
</dbReference>
<dbReference type="PIRSF" id="PIRSF002599">
    <property type="entry name" value="Cold_shock_A"/>
    <property type="match status" value="1"/>
</dbReference>
<dbReference type="AlphaFoldDB" id="A0A3D8GP32"/>
<keyword evidence="1" id="KW-0472">Membrane</keyword>
<sequence>MAAVYGYIFVVNIVAFAMMGIDKKRARNGEFRIRERSLWLAALAGGAVGATFGMNFFRHKTKHTTFRFGFPFLALLETTLILYLVLFY</sequence>
<organism evidence="2 3">
    <name type="scientific">Neobacillus piezotolerans</name>
    <dbReference type="NCBI Taxonomy" id="2259171"/>
    <lineage>
        <taxon>Bacteria</taxon>
        <taxon>Bacillati</taxon>
        <taxon>Bacillota</taxon>
        <taxon>Bacilli</taxon>
        <taxon>Bacillales</taxon>
        <taxon>Bacillaceae</taxon>
        <taxon>Neobacillus</taxon>
    </lineage>
</organism>
<evidence type="ECO:0000313" key="2">
    <source>
        <dbReference type="EMBL" id="RDU36240.1"/>
    </source>
</evidence>
<feature type="transmembrane region" description="Helical" evidence="1">
    <location>
        <begin position="6"/>
        <end position="22"/>
    </location>
</feature>
<feature type="transmembrane region" description="Helical" evidence="1">
    <location>
        <begin position="38"/>
        <end position="57"/>
    </location>
</feature>
<protein>
    <submittedName>
        <fullName evidence="2">DUF1294 domain-containing protein</fullName>
    </submittedName>
</protein>
<name>A0A3D8GP32_9BACI</name>
<keyword evidence="1" id="KW-1133">Transmembrane helix</keyword>
<dbReference type="EMBL" id="QNQT01000006">
    <property type="protein sequence ID" value="RDU36240.1"/>
    <property type="molecule type" value="Genomic_DNA"/>
</dbReference>
<evidence type="ECO:0000256" key="1">
    <source>
        <dbReference type="SAM" id="Phobius"/>
    </source>
</evidence>